<organism evidence="1 2">
    <name type="scientific">Anaerobacterium chartisolvens</name>
    <dbReference type="NCBI Taxonomy" id="1297424"/>
    <lineage>
        <taxon>Bacteria</taxon>
        <taxon>Bacillati</taxon>
        <taxon>Bacillota</taxon>
        <taxon>Clostridia</taxon>
        <taxon>Eubacteriales</taxon>
        <taxon>Oscillospiraceae</taxon>
        <taxon>Anaerobacterium</taxon>
    </lineage>
</organism>
<keyword evidence="2" id="KW-1185">Reference proteome</keyword>
<evidence type="ECO:0000313" key="1">
    <source>
        <dbReference type="EMBL" id="RCX12215.1"/>
    </source>
</evidence>
<dbReference type="SUPFAM" id="SSF47336">
    <property type="entry name" value="ACP-like"/>
    <property type="match status" value="1"/>
</dbReference>
<dbReference type="AlphaFoldDB" id="A0A369AT04"/>
<sequence length="88" mass="10258">MKKQIENSLMEILKDLLGIDISALPDEAKKYPLLSAKFGIEPYQMIKFMEAVEKKFEFKVSQEDIVDRKFNTFLDIVEIIMKSKIEKG</sequence>
<dbReference type="EMBL" id="QPJT01000023">
    <property type="protein sequence ID" value="RCX12215.1"/>
    <property type="molecule type" value="Genomic_DNA"/>
</dbReference>
<dbReference type="Proteomes" id="UP000253034">
    <property type="component" value="Unassembled WGS sequence"/>
</dbReference>
<evidence type="ECO:0000313" key="2">
    <source>
        <dbReference type="Proteomes" id="UP000253034"/>
    </source>
</evidence>
<name>A0A369AT04_9FIRM</name>
<gene>
    <name evidence="1" type="ORF">DFR58_12325</name>
</gene>
<dbReference type="OrthoDB" id="9804551at2"/>
<comment type="caution">
    <text evidence="1">The sequence shown here is derived from an EMBL/GenBank/DDBJ whole genome shotgun (WGS) entry which is preliminary data.</text>
</comment>
<dbReference type="InterPro" id="IPR036736">
    <property type="entry name" value="ACP-like_sf"/>
</dbReference>
<dbReference type="RefSeq" id="WP_114299033.1">
    <property type="nucleotide sequence ID" value="NZ_QPJT01000023.1"/>
</dbReference>
<reference evidence="1 2" key="1">
    <citation type="submission" date="2018-07" db="EMBL/GenBank/DDBJ databases">
        <title>Genomic Encyclopedia of Type Strains, Phase IV (KMG-IV): sequencing the most valuable type-strain genomes for metagenomic binning, comparative biology and taxonomic classification.</title>
        <authorList>
            <person name="Goeker M."/>
        </authorList>
    </citation>
    <scope>NUCLEOTIDE SEQUENCE [LARGE SCALE GENOMIC DNA]</scope>
    <source>
        <strain evidence="1 2">DSM 27016</strain>
    </source>
</reference>
<proteinExistence type="predicted"/>
<dbReference type="Gene3D" id="1.10.1200.10">
    <property type="entry name" value="ACP-like"/>
    <property type="match status" value="1"/>
</dbReference>
<protein>
    <submittedName>
        <fullName evidence="1">Peptide maturation system acyl carrier-related protein</fullName>
    </submittedName>
</protein>
<accession>A0A369AT04</accession>